<keyword evidence="2" id="KW-0812">Transmembrane</keyword>
<feature type="compositionally biased region" description="Basic residues" evidence="1">
    <location>
        <begin position="100"/>
        <end position="109"/>
    </location>
</feature>
<keyword evidence="4" id="KW-1185">Reference proteome</keyword>
<evidence type="ECO:0000256" key="2">
    <source>
        <dbReference type="SAM" id="Phobius"/>
    </source>
</evidence>
<comment type="caution">
    <text evidence="3">The sequence shown here is derived from an EMBL/GenBank/DDBJ whole genome shotgun (WGS) entry which is preliminary data.</text>
</comment>
<reference evidence="3 4" key="1">
    <citation type="submission" date="2020-09" db="EMBL/GenBank/DDBJ databases">
        <title>De no assembly of potato wild relative species, Solanum commersonii.</title>
        <authorList>
            <person name="Cho K."/>
        </authorList>
    </citation>
    <scope>NUCLEOTIDE SEQUENCE [LARGE SCALE GENOMIC DNA]</scope>
    <source>
        <strain evidence="3">LZ3.2</strain>
        <tissue evidence="3">Leaf</tissue>
    </source>
</reference>
<evidence type="ECO:0000256" key="1">
    <source>
        <dbReference type="SAM" id="MobiDB-lite"/>
    </source>
</evidence>
<accession>A0A9J5Y135</accession>
<sequence>MEQVVPHGQNDLFSRSNEPRESKPPLHFAYFLVLYFTIFFQLSQFALIAKTTNFKGQTNPRTSVKTLAMESFGPYGQNIPFAWSNEPHSRANCPSQPKRPIFKVKRASE</sequence>
<evidence type="ECO:0000313" key="4">
    <source>
        <dbReference type="Proteomes" id="UP000824120"/>
    </source>
</evidence>
<dbReference type="Proteomes" id="UP000824120">
    <property type="component" value="Chromosome 8"/>
</dbReference>
<gene>
    <name evidence="3" type="ORF">H5410_044073</name>
</gene>
<dbReference type="EMBL" id="JACXVP010000008">
    <property type="protein sequence ID" value="KAG5593559.1"/>
    <property type="molecule type" value="Genomic_DNA"/>
</dbReference>
<feature type="region of interest" description="Disordered" evidence="1">
    <location>
        <begin position="86"/>
        <end position="109"/>
    </location>
</feature>
<feature type="transmembrane region" description="Helical" evidence="2">
    <location>
        <begin position="28"/>
        <end position="49"/>
    </location>
</feature>
<dbReference type="AlphaFoldDB" id="A0A9J5Y135"/>
<keyword evidence="2" id="KW-0472">Membrane</keyword>
<evidence type="ECO:0000313" key="3">
    <source>
        <dbReference type="EMBL" id="KAG5593559.1"/>
    </source>
</evidence>
<name>A0A9J5Y135_SOLCO</name>
<keyword evidence="2" id="KW-1133">Transmembrane helix</keyword>
<protein>
    <submittedName>
        <fullName evidence="3">Uncharacterized protein</fullName>
    </submittedName>
</protein>
<organism evidence="3 4">
    <name type="scientific">Solanum commersonii</name>
    <name type="common">Commerson's wild potato</name>
    <name type="synonym">Commerson's nightshade</name>
    <dbReference type="NCBI Taxonomy" id="4109"/>
    <lineage>
        <taxon>Eukaryota</taxon>
        <taxon>Viridiplantae</taxon>
        <taxon>Streptophyta</taxon>
        <taxon>Embryophyta</taxon>
        <taxon>Tracheophyta</taxon>
        <taxon>Spermatophyta</taxon>
        <taxon>Magnoliopsida</taxon>
        <taxon>eudicotyledons</taxon>
        <taxon>Gunneridae</taxon>
        <taxon>Pentapetalae</taxon>
        <taxon>asterids</taxon>
        <taxon>lamiids</taxon>
        <taxon>Solanales</taxon>
        <taxon>Solanaceae</taxon>
        <taxon>Solanoideae</taxon>
        <taxon>Solaneae</taxon>
        <taxon>Solanum</taxon>
    </lineage>
</organism>
<feature type="region of interest" description="Disordered" evidence="1">
    <location>
        <begin position="1"/>
        <end position="22"/>
    </location>
</feature>
<proteinExistence type="predicted"/>